<dbReference type="RefSeq" id="WP_189569953.1">
    <property type="nucleotide sequence ID" value="NZ_BMXI01000008.1"/>
</dbReference>
<dbReference type="InterPro" id="IPR014718">
    <property type="entry name" value="GH-type_carb-bd"/>
</dbReference>
<dbReference type="InterPro" id="IPR019563">
    <property type="entry name" value="GH97_catalytic"/>
</dbReference>
<keyword evidence="7" id="KW-1185">Reference proteome</keyword>
<feature type="domain" description="Glycosyl-hydrolase 97 N-terminal" evidence="4">
    <location>
        <begin position="32"/>
        <end position="267"/>
    </location>
</feature>
<keyword evidence="2" id="KW-0326">Glycosidase</keyword>
<accession>A0A918TQF8</accession>
<dbReference type="InterPro" id="IPR029486">
    <property type="entry name" value="GH97_N"/>
</dbReference>
<gene>
    <name evidence="6" type="ORF">GCM10007100_21500</name>
</gene>
<keyword evidence="1" id="KW-0378">Hydrolase</keyword>
<dbReference type="Gene3D" id="2.70.98.10">
    <property type="match status" value="1"/>
</dbReference>
<dbReference type="GO" id="GO:0030246">
    <property type="term" value="F:carbohydrate binding"/>
    <property type="evidence" value="ECO:0007669"/>
    <property type="project" value="InterPro"/>
</dbReference>
<dbReference type="Proteomes" id="UP000644507">
    <property type="component" value="Unassembled WGS sequence"/>
</dbReference>
<dbReference type="Pfam" id="PF14509">
    <property type="entry name" value="GH97_C"/>
    <property type="match status" value="1"/>
</dbReference>
<evidence type="ECO:0000313" key="7">
    <source>
        <dbReference type="Proteomes" id="UP000644507"/>
    </source>
</evidence>
<feature type="domain" description="Glycosyl-hydrolase 97 catalytic" evidence="3">
    <location>
        <begin position="291"/>
        <end position="465"/>
    </location>
</feature>
<organism evidence="6 7">
    <name type="scientific">Roseibacillus persicicus</name>
    <dbReference type="NCBI Taxonomy" id="454148"/>
    <lineage>
        <taxon>Bacteria</taxon>
        <taxon>Pseudomonadati</taxon>
        <taxon>Verrucomicrobiota</taxon>
        <taxon>Verrucomicrobiia</taxon>
        <taxon>Verrucomicrobiales</taxon>
        <taxon>Verrucomicrobiaceae</taxon>
        <taxon>Roseibacillus</taxon>
    </lineage>
</organism>
<dbReference type="Pfam" id="PF10566">
    <property type="entry name" value="Glyco_hydro_97"/>
    <property type="match status" value="1"/>
</dbReference>
<evidence type="ECO:0000313" key="6">
    <source>
        <dbReference type="EMBL" id="GHC54716.1"/>
    </source>
</evidence>
<dbReference type="Pfam" id="PF14508">
    <property type="entry name" value="GH97_N"/>
    <property type="match status" value="1"/>
</dbReference>
<dbReference type="InterPro" id="IPR052720">
    <property type="entry name" value="Glycosyl_hydrolase_97"/>
</dbReference>
<dbReference type="InterPro" id="IPR029483">
    <property type="entry name" value="GH97_C"/>
</dbReference>
<name>A0A918TQF8_9BACT</name>
<evidence type="ECO:0000259" key="4">
    <source>
        <dbReference type="Pfam" id="PF14508"/>
    </source>
</evidence>
<evidence type="ECO:0000256" key="1">
    <source>
        <dbReference type="ARBA" id="ARBA00022801"/>
    </source>
</evidence>
<protein>
    <submittedName>
        <fullName evidence="6">Alpha-glucosidase</fullName>
    </submittedName>
</protein>
<dbReference type="Gene3D" id="3.20.20.70">
    <property type="entry name" value="Aldolase class I"/>
    <property type="match status" value="1"/>
</dbReference>
<dbReference type="InterPro" id="IPR013785">
    <property type="entry name" value="Aldolase_TIM"/>
</dbReference>
<evidence type="ECO:0000259" key="5">
    <source>
        <dbReference type="Pfam" id="PF14509"/>
    </source>
</evidence>
<reference evidence="6" key="1">
    <citation type="journal article" date="2014" name="Int. J. Syst. Evol. Microbiol.">
        <title>Complete genome sequence of Corynebacterium casei LMG S-19264T (=DSM 44701T), isolated from a smear-ripened cheese.</title>
        <authorList>
            <consortium name="US DOE Joint Genome Institute (JGI-PGF)"/>
            <person name="Walter F."/>
            <person name="Albersmeier A."/>
            <person name="Kalinowski J."/>
            <person name="Ruckert C."/>
        </authorList>
    </citation>
    <scope>NUCLEOTIDE SEQUENCE</scope>
    <source>
        <strain evidence="6">KCTC 12988</strain>
    </source>
</reference>
<dbReference type="SUPFAM" id="SSF51445">
    <property type="entry name" value="(Trans)glycosidases"/>
    <property type="match status" value="1"/>
</dbReference>
<feature type="domain" description="Glycosyl-hydrolase 97 C-terminal oligomerisation" evidence="5">
    <location>
        <begin position="563"/>
        <end position="660"/>
    </location>
</feature>
<reference evidence="6" key="2">
    <citation type="submission" date="2020-09" db="EMBL/GenBank/DDBJ databases">
        <authorList>
            <person name="Sun Q."/>
            <person name="Kim S."/>
        </authorList>
    </citation>
    <scope>NUCLEOTIDE SEQUENCE</scope>
    <source>
        <strain evidence="6">KCTC 12988</strain>
    </source>
</reference>
<dbReference type="InterPro" id="IPR017853">
    <property type="entry name" value="GH"/>
</dbReference>
<dbReference type="EMBL" id="BMXI01000008">
    <property type="protein sequence ID" value="GHC54716.1"/>
    <property type="molecule type" value="Genomic_DNA"/>
</dbReference>
<dbReference type="GO" id="GO:0016798">
    <property type="term" value="F:hydrolase activity, acting on glycosyl bonds"/>
    <property type="evidence" value="ECO:0007669"/>
    <property type="project" value="UniProtKB-KW"/>
</dbReference>
<dbReference type="AlphaFoldDB" id="A0A918TQF8"/>
<proteinExistence type="predicted"/>
<evidence type="ECO:0000256" key="2">
    <source>
        <dbReference type="ARBA" id="ARBA00023295"/>
    </source>
</evidence>
<dbReference type="PANTHER" id="PTHR35803">
    <property type="entry name" value="GLUCAN 1,4-ALPHA-GLUCOSIDASE SUSB-RELATED"/>
    <property type="match status" value="1"/>
</dbReference>
<comment type="caution">
    <text evidence="6">The sequence shown here is derived from an EMBL/GenBank/DDBJ whole genome shotgun (WGS) entry which is preliminary data.</text>
</comment>
<dbReference type="InterPro" id="IPR013780">
    <property type="entry name" value="Glyco_hydro_b"/>
</dbReference>
<dbReference type="Gene3D" id="2.60.40.1180">
    <property type="entry name" value="Golgi alpha-mannosidase II"/>
    <property type="match status" value="1"/>
</dbReference>
<sequence>MSSFPHVNARSLRTLPVVLFLGCNCANAESRIQSPDGRLSLTWELKDHGLTYQVDRDDETFVSESQTGLRWGPKTVKWDSLDAKIETEKATWEPVWGKNKSILDHYQQASVSLGSENPADPKLTVIFRVYDEGFALRYQIEQGDHSSPLVILEDLTEFNFSQSGTAWSYNGEAPNVGPEPLNQIETTRRLPMTIQFDEESFATIAEAHLDDFSWMDLRPQEATNGFQVGIEKSSVKLPFASPWRAMLIADTAGGLVDANLLENLNPPCAIEDPSWVKPGLTFWDWRTWGYVAPDGFEYGLDMASWKRFIDFASAKEVPYLLLDANWYGPEFDPEMDPKVSRDHLLKQLPSGEIVRSPAPPNWDEAIDVPALIKYGQERGVGIFLYINDKARINYDFEETLATYQAWGAAGIKYGFMTGTNRQGKVNKTNEIIRLCAKYKLMCNFHDGPIPPNGDYRTWPNCTTREYCHAQADAKRSFTPSTFNTSIFVNMVVGPIDMNNGMFALEGAEKDRPRVFEAIPSTIVGECARILATFSGQSIVLDAPESFGAHPELFSFLSAQKQPWQDSTTIAGEIGNYIVMRRTAADGTILLAATTNEEPRELVVPLDFLGAQPMEALIIQDGEDASYLKNQESYETEVRPVRSGESLTLKLAAGGGACVLFRSPSKELGSSR</sequence>
<evidence type="ECO:0000259" key="3">
    <source>
        <dbReference type="Pfam" id="PF10566"/>
    </source>
</evidence>